<sequence>MKITTTRSLREWCESAVQTLPIPAPFTLEGFLEQVGDHSGRRIELLPAIL</sequence>
<keyword evidence="2" id="KW-1185">Reference proteome</keyword>
<dbReference type="Proteomes" id="UP000198582">
    <property type="component" value="Unassembled WGS sequence"/>
</dbReference>
<name>A0A1H8YR35_9PSEU</name>
<proteinExistence type="predicted"/>
<organism evidence="1 2">
    <name type="scientific">Amycolatopsis saalfeldensis</name>
    <dbReference type="NCBI Taxonomy" id="394193"/>
    <lineage>
        <taxon>Bacteria</taxon>
        <taxon>Bacillati</taxon>
        <taxon>Actinomycetota</taxon>
        <taxon>Actinomycetes</taxon>
        <taxon>Pseudonocardiales</taxon>
        <taxon>Pseudonocardiaceae</taxon>
        <taxon>Amycolatopsis</taxon>
    </lineage>
</organism>
<feature type="non-terminal residue" evidence="1">
    <location>
        <position position="50"/>
    </location>
</feature>
<protein>
    <submittedName>
        <fullName evidence="1">Uncharacterized protein</fullName>
    </submittedName>
</protein>
<dbReference type="EMBL" id="FOEF01000051">
    <property type="protein sequence ID" value="SEP54512.1"/>
    <property type="molecule type" value="Genomic_DNA"/>
</dbReference>
<reference evidence="1 2" key="1">
    <citation type="submission" date="2016-10" db="EMBL/GenBank/DDBJ databases">
        <authorList>
            <person name="de Groot N.N."/>
        </authorList>
    </citation>
    <scope>NUCLEOTIDE SEQUENCE [LARGE SCALE GENOMIC DNA]</scope>
    <source>
        <strain evidence="1 2">DSM 44993</strain>
    </source>
</reference>
<evidence type="ECO:0000313" key="1">
    <source>
        <dbReference type="EMBL" id="SEP54512.1"/>
    </source>
</evidence>
<dbReference type="AlphaFoldDB" id="A0A1H8YR35"/>
<gene>
    <name evidence="1" type="ORF">SAMN04489732_15114</name>
</gene>
<accession>A0A1H8YR35</accession>
<evidence type="ECO:0000313" key="2">
    <source>
        <dbReference type="Proteomes" id="UP000198582"/>
    </source>
</evidence>